<organism evidence="2 3">
    <name type="scientific">Crassostrea virginica</name>
    <name type="common">Eastern oyster</name>
    <dbReference type="NCBI Taxonomy" id="6565"/>
    <lineage>
        <taxon>Eukaryota</taxon>
        <taxon>Metazoa</taxon>
        <taxon>Spiralia</taxon>
        <taxon>Lophotrochozoa</taxon>
        <taxon>Mollusca</taxon>
        <taxon>Bivalvia</taxon>
        <taxon>Autobranchia</taxon>
        <taxon>Pteriomorphia</taxon>
        <taxon>Ostreida</taxon>
        <taxon>Ostreoidea</taxon>
        <taxon>Ostreidae</taxon>
        <taxon>Crassostrea</taxon>
    </lineage>
</organism>
<evidence type="ECO:0000256" key="1">
    <source>
        <dbReference type="SAM" id="SignalP"/>
    </source>
</evidence>
<dbReference type="PANTHER" id="PTHR24024">
    <property type="entry name" value="PULMONARY SURFACTANT-ASSOCIATED PROTEIN A"/>
    <property type="match status" value="1"/>
</dbReference>
<feature type="chain" id="PRO_5034690194" evidence="1">
    <location>
        <begin position="20"/>
        <end position="275"/>
    </location>
</feature>
<sequence length="275" mass="30207">MTTSVKILTWLLLLRNCRSDDNDIRTMDRRLLLTDPNTLLNHIEALQQEMTSLKSQVNSLNTEVTVLNTKVTSQQTEISILQNQLKTAYTEGTGSVYTVWGKKSCPAVNGTTTVYSGIAGGGMFNQNGNGDTTLCLPHDPEKLPADFPTHVLPEPYVAHVFGAEYQFGYGKIDFDDDVPCAVCHAQTSASVLMVPAKRTCPDDWKMQYSGFLSAEASTYSGSDYICVAWNAEYIEGTRAVDANGRLLYPVKAKCGSLPCPPYTENQYVSCVVCTK</sequence>
<name>A0A8B8BSM8_CRAVI</name>
<dbReference type="InterPro" id="IPR051077">
    <property type="entry name" value="Ca-dependent_lectin"/>
</dbReference>
<keyword evidence="2" id="KW-1185">Reference proteome</keyword>
<accession>A0A8B8BSM8</accession>
<dbReference type="RefSeq" id="XP_022305869.1">
    <property type="nucleotide sequence ID" value="XM_022450161.1"/>
</dbReference>
<dbReference type="OrthoDB" id="6086925at2759"/>
<dbReference type="KEGG" id="cvn:111112592"/>
<dbReference type="Proteomes" id="UP000694844">
    <property type="component" value="Chromosome 9"/>
</dbReference>
<dbReference type="Gene3D" id="1.20.5.340">
    <property type="match status" value="1"/>
</dbReference>
<dbReference type="AlphaFoldDB" id="A0A8B8BSM8"/>
<dbReference type="PANTHER" id="PTHR24024:SF18">
    <property type="entry name" value="SHORT-CHAIN COLLAGEN C4-LIKE"/>
    <property type="match status" value="1"/>
</dbReference>
<keyword evidence="1" id="KW-0732">Signal</keyword>
<reference evidence="3" key="1">
    <citation type="submission" date="2025-08" db="UniProtKB">
        <authorList>
            <consortium name="RefSeq"/>
        </authorList>
    </citation>
    <scope>IDENTIFICATION</scope>
    <source>
        <tissue evidence="3">Whole sample</tissue>
    </source>
</reference>
<evidence type="ECO:0000313" key="3">
    <source>
        <dbReference type="RefSeq" id="XP_022305869.1"/>
    </source>
</evidence>
<proteinExistence type="predicted"/>
<protein>
    <submittedName>
        <fullName evidence="3">Short-chain collagen C4-like</fullName>
    </submittedName>
</protein>
<feature type="signal peptide" evidence="1">
    <location>
        <begin position="1"/>
        <end position="19"/>
    </location>
</feature>
<dbReference type="GeneID" id="111112592"/>
<gene>
    <name evidence="3" type="primary">LOC111112592</name>
</gene>
<evidence type="ECO:0000313" key="2">
    <source>
        <dbReference type="Proteomes" id="UP000694844"/>
    </source>
</evidence>
<dbReference type="GO" id="GO:0005615">
    <property type="term" value="C:extracellular space"/>
    <property type="evidence" value="ECO:0007669"/>
    <property type="project" value="TreeGrafter"/>
</dbReference>